<reference evidence="4 5" key="1">
    <citation type="submission" date="2018-07" db="EMBL/GenBank/DDBJ databases">
        <title>Genome guided investigation of antibiotics producing actinomycetales strain isolated from a Macau mangrove ecosystem.</title>
        <authorList>
            <person name="Hu D."/>
        </authorList>
    </citation>
    <scope>NUCLEOTIDE SEQUENCE [LARGE SCALE GENOMIC DNA]</scope>
    <source>
        <strain evidence="4 5">2297</strain>
    </source>
</reference>
<dbReference type="Gene3D" id="3.60.40.10">
    <property type="entry name" value="PPM-type phosphatase domain"/>
    <property type="match status" value="1"/>
</dbReference>
<dbReference type="EMBL" id="QQBH01000002">
    <property type="protein sequence ID" value="RDD90344.1"/>
    <property type="molecule type" value="Genomic_DNA"/>
</dbReference>
<dbReference type="AlphaFoldDB" id="A0A369VBB3"/>
<dbReference type="InterPro" id="IPR052016">
    <property type="entry name" value="Bact_Sigma-Reg"/>
</dbReference>
<dbReference type="InterPro" id="IPR001932">
    <property type="entry name" value="PPM-type_phosphatase-like_dom"/>
</dbReference>
<protein>
    <submittedName>
        <fullName evidence="4">Serine/threonine-protein phosphatase</fullName>
    </submittedName>
</protein>
<dbReference type="InterPro" id="IPR029016">
    <property type="entry name" value="GAF-like_dom_sf"/>
</dbReference>
<gene>
    <name evidence="4" type="ORF">DVZ84_03020</name>
</gene>
<feature type="region of interest" description="Disordered" evidence="2">
    <location>
        <begin position="1"/>
        <end position="39"/>
    </location>
</feature>
<keyword evidence="1" id="KW-0378">Hydrolase</keyword>
<evidence type="ECO:0000256" key="1">
    <source>
        <dbReference type="ARBA" id="ARBA00022801"/>
    </source>
</evidence>
<organism evidence="4 5">
    <name type="scientific">Streptomyces parvulus</name>
    <dbReference type="NCBI Taxonomy" id="146923"/>
    <lineage>
        <taxon>Bacteria</taxon>
        <taxon>Bacillati</taxon>
        <taxon>Actinomycetota</taxon>
        <taxon>Actinomycetes</taxon>
        <taxon>Kitasatosporales</taxon>
        <taxon>Streptomycetaceae</taxon>
        <taxon>Streptomyces</taxon>
    </lineage>
</organism>
<feature type="compositionally biased region" description="Basic residues" evidence="2">
    <location>
        <begin position="1"/>
        <end position="10"/>
    </location>
</feature>
<accession>A0A369VBB3</accession>
<name>A0A369VBB3_9ACTN</name>
<dbReference type="STRING" id="146923.Spa2297_01805"/>
<dbReference type="Proteomes" id="UP000253742">
    <property type="component" value="Unassembled WGS sequence"/>
</dbReference>
<proteinExistence type="predicted"/>
<feature type="compositionally biased region" description="Low complexity" evidence="2">
    <location>
        <begin position="11"/>
        <end position="31"/>
    </location>
</feature>
<evidence type="ECO:0000256" key="2">
    <source>
        <dbReference type="SAM" id="MobiDB-lite"/>
    </source>
</evidence>
<dbReference type="SUPFAM" id="SSF81606">
    <property type="entry name" value="PP2C-like"/>
    <property type="match status" value="1"/>
</dbReference>
<dbReference type="PANTHER" id="PTHR43156:SF2">
    <property type="entry name" value="STAGE II SPORULATION PROTEIN E"/>
    <property type="match status" value="1"/>
</dbReference>
<dbReference type="OrthoDB" id="4935951at2"/>
<sequence>MTRRARRAGRVTRCQTAAQRPAAAGPPTRGAEVSTSETGDTTLQEFLADPDHLTLDLPTAVARCSHALGLRHTVVYLVDIQQRHLVPQTGMASAQPVDGSLAGWAYRTQALRVEESGAEGVTAWFPLLDGAERLGVLAVNETALTASSLTRGRALASLTAMMITSKRAYEDSYVRSTRTERMQLPAEMLRAFLPPRTIGNAQVVSTAVLEPAYEIGGDAFDHALTETTLHVAVLDAMGHNLASGLTSAVALAACRNARRTGADLPELVSAVDEALATWLPDQFCTAVVCQLDLATGLLRWTNCGHPAPILIRDQRLVVDAMEREADPPMGLPAQFTPGPRSTHEISLEPGDRVLMYTDGVVEARTREATLLGLERFADYVIRATAGGELAPESLRRLIHSILAMQEDRLRDDATLLMFEWRPPSV</sequence>
<feature type="domain" description="PPM-type phosphatase" evidence="3">
    <location>
        <begin position="200"/>
        <end position="420"/>
    </location>
</feature>
<evidence type="ECO:0000313" key="5">
    <source>
        <dbReference type="Proteomes" id="UP000253742"/>
    </source>
</evidence>
<comment type="caution">
    <text evidence="4">The sequence shown here is derived from an EMBL/GenBank/DDBJ whole genome shotgun (WGS) entry which is preliminary data.</text>
</comment>
<evidence type="ECO:0000259" key="3">
    <source>
        <dbReference type="SMART" id="SM00331"/>
    </source>
</evidence>
<evidence type="ECO:0000313" key="4">
    <source>
        <dbReference type="EMBL" id="RDD90344.1"/>
    </source>
</evidence>
<dbReference type="SMART" id="SM00331">
    <property type="entry name" value="PP2C_SIG"/>
    <property type="match status" value="1"/>
</dbReference>
<dbReference type="GO" id="GO:0016791">
    <property type="term" value="F:phosphatase activity"/>
    <property type="evidence" value="ECO:0007669"/>
    <property type="project" value="TreeGrafter"/>
</dbReference>
<dbReference type="Gene3D" id="3.30.450.40">
    <property type="match status" value="1"/>
</dbReference>
<dbReference type="PANTHER" id="PTHR43156">
    <property type="entry name" value="STAGE II SPORULATION PROTEIN E-RELATED"/>
    <property type="match status" value="1"/>
</dbReference>
<dbReference type="InterPro" id="IPR036457">
    <property type="entry name" value="PPM-type-like_dom_sf"/>
</dbReference>
<dbReference type="Pfam" id="PF07228">
    <property type="entry name" value="SpoIIE"/>
    <property type="match status" value="1"/>
</dbReference>